<dbReference type="InterPro" id="IPR051374">
    <property type="entry name" value="Ataxin-10/CTR86_families"/>
</dbReference>
<dbReference type="SUPFAM" id="SSF48371">
    <property type="entry name" value="ARM repeat"/>
    <property type="match status" value="1"/>
</dbReference>
<dbReference type="Gene3D" id="1.25.10.10">
    <property type="entry name" value="Leucine-rich Repeat Variant"/>
    <property type="match status" value="1"/>
</dbReference>
<proteinExistence type="predicted"/>
<organism evidence="1 2">
    <name type="scientific">Ranitomeya imitator</name>
    <name type="common">mimic poison frog</name>
    <dbReference type="NCBI Taxonomy" id="111125"/>
    <lineage>
        <taxon>Eukaryota</taxon>
        <taxon>Metazoa</taxon>
        <taxon>Chordata</taxon>
        <taxon>Craniata</taxon>
        <taxon>Vertebrata</taxon>
        <taxon>Euteleostomi</taxon>
        <taxon>Amphibia</taxon>
        <taxon>Batrachia</taxon>
        <taxon>Anura</taxon>
        <taxon>Neobatrachia</taxon>
        <taxon>Hyloidea</taxon>
        <taxon>Dendrobatidae</taxon>
        <taxon>Dendrobatinae</taxon>
        <taxon>Ranitomeya</taxon>
    </lineage>
</organism>
<sequence>MRSSTQGRHVEVSQQYGDRHSALFQSSPLCFTLQLCLFLWDAGLVKSSVQREICSHIDNSPCNLPPGDPDLFSDALPSLLIRKREAADEKIFTLMSQILSRALQEIQTRVVAPDPAGERWCDLSAECFRCLRNACVQCPPNQDAIRNVGLIDTATTLLQIFSTSGSSHESPLVASRCGLQFLGNVAGGNRASQNSIWERAFPQVFLTCLTHEDDKVSAYGSMVLYTCMGEDKVADFLEPANLTIALGVITAYSKRSDTEWLYLIVTDCFLRCPELVKQIYASQSHADRITLLELILSKVSEKSPLTEREQTNLQQIAEFLSDCFQKQCQAVLKLAAPGYCEEEEALVVIRLLDLLCEMTSDADHLGCLQRCPGLLDTVIDTLRLTHMAGKQSKNVFTSTHTASLGSDLTHAAVGFKAHLIRLIANLCYKNRENQDK</sequence>
<feature type="non-terminal residue" evidence="1">
    <location>
        <position position="436"/>
    </location>
</feature>
<protein>
    <recommendedName>
        <fullName evidence="3">Ataxin 10</fullName>
    </recommendedName>
</protein>
<comment type="caution">
    <text evidence="1">The sequence shown here is derived from an EMBL/GenBank/DDBJ whole genome shotgun (WGS) entry which is preliminary data.</text>
</comment>
<evidence type="ECO:0000313" key="1">
    <source>
        <dbReference type="EMBL" id="CAJ0939936.1"/>
    </source>
</evidence>
<accession>A0ABN9LE25</accession>
<gene>
    <name evidence="1" type="ORF">RIMI_LOCUS8196041</name>
</gene>
<dbReference type="InterPro" id="IPR011989">
    <property type="entry name" value="ARM-like"/>
</dbReference>
<dbReference type="PANTHER" id="PTHR13255">
    <property type="entry name" value="ATAXIN-10"/>
    <property type="match status" value="1"/>
</dbReference>
<dbReference type="Proteomes" id="UP001176940">
    <property type="component" value="Unassembled WGS sequence"/>
</dbReference>
<dbReference type="InterPro" id="IPR016024">
    <property type="entry name" value="ARM-type_fold"/>
</dbReference>
<evidence type="ECO:0000313" key="2">
    <source>
        <dbReference type="Proteomes" id="UP001176940"/>
    </source>
</evidence>
<dbReference type="PANTHER" id="PTHR13255:SF0">
    <property type="entry name" value="ATAXIN-10"/>
    <property type="match status" value="1"/>
</dbReference>
<dbReference type="EMBL" id="CAUEEQ010016082">
    <property type="protein sequence ID" value="CAJ0939936.1"/>
    <property type="molecule type" value="Genomic_DNA"/>
</dbReference>
<name>A0ABN9LE25_9NEOB</name>
<reference evidence="1" key="1">
    <citation type="submission" date="2023-07" db="EMBL/GenBank/DDBJ databases">
        <authorList>
            <person name="Stuckert A."/>
        </authorList>
    </citation>
    <scope>NUCLEOTIDE SEQUENCE</scope>
</reference>
<evidence type="ECO:0008006" key="3">
    <source>
        <dbReference type="Google" id="ProtNLM"/>
    </source>
</evidence>
<keyword evidence="2" id="KW-1185">Reference proteome</keyword>